<evidence type="ECO:0000313" key="13">
    <source>
        <dbReference type="Proteomes" id="UP000006875"/>
    </source>
</evidence>
<dbReference type="eggNOG" id="COG1253">
    <property type="taxonomic scope" value="Bacteria"/>
</dbReference>
<dbReference type="SMART" id="SM00116">
    <property type="entry name" value="CBS"/>
    <property type="match status" value="2"/>
</dbReference>
<organism evidence="12 13">
    <name type="scientific">Ilyobacter polytropus (strain ATCC 51220 / DSM 2926 / LMG 16218 / CuHBu1)</name>
    <dbReference type="NCBI Taxonomy" id="572544"/>
    <lineage>
        <taxon>Bacteria</taxon>
        <taxon>Fusobacteriati</taxon>
        <taxon>Fusobacteriota</taxon>
        <taxon>Fusobacteriia</taxon>
        <taxon>Fusobacteriales</taxon>
        <taxon>Fusobacteriaceae</taxon>
        <taxon>Ilyobacter</taxon>
    </lineage>
</organism>
<dbReference type="HOGENOM" id="CLU_015237_4_1_0"/>
<gene>
    <name evidence="12" type="ordered locus">Ilyop_0681</name>
</gene>
<keyword evidence="5 7" id="KW-0129">CBS domain</keyword>
<feature type="domain" description="CBS" evidence="10">
    <location>
        <begin position="271"/>
        <end position="328"/>
    </location>
</feature>
<dbReference type="InterPro" id="IPR046342">
    <property type="entry name" value="CBS_dom_sf"/>
</dbReference>
<keyword evidence="2 8" id="KW-0812">Transmembrane</keyword>
<dbReference type="GO" id="GO:0005886">
    <property type="term" value="C:plasma membrane"/>
    <property type="evidence" value="ECO:0007669"/>
    <property type="project" value="TreeGrafter"/>
</dbReference>
<proteinExistence type="predicted"/>
<dbReference type="Pfam" id="PF00571">
    <property type="entry name" value="CBS"/>
    <property type="match status" value="2"/>
</dbReference>
<dbReference type="PANTHER" id="PTHR22777">
    <property type="entry name" value="HEMOLYSIN-RELATED"/>
    <property type="match status" value="1"/>
</dbReference>
<dbReference type="EMBL" id="CP002281">
    <property type="protein sequence ID" value="ADO82468.1"/>
    <property type="molecule type" value="Genomic_DNA"/>
</dbReference>
<evidence type="ECO:0000256" key="4">
    <source>
        <dbReference type="ARBA" id="ARBA00022989"/>
    </source>
</evidence>
<dbReference type="STRING" id="572544.Ilyop_0681"/>
<evidence type="ECO:0000256" key="6">
    <source>
        <dbReference type="ARBA" id="ARBA00023136"/>
    </source>
</evidence>
<sequence>MGTYGQILLLVLLVLLSGFFSASETALTAFKTRNLEEIKHPKAGELLKKWLKRPNEMLTGILLGNNIVNILGSSIATAITFNVLGTNSKAILTATASMTAVILIFGEITPKIVAKNYSAKIAKIVVIPVYYFTLLTIPLIKILMIISKFIGKILGIHIHDEALMITAQDIISYVNVGKAEGIIEEEEKEMIHSIFEFSDTTAKEVMTPRTSMFALDGESTINEVWDDVFETGYSRIPVYENGIDNIIGVLYIKDLLNVIKEGKADTQIKNYLKKAYFVPETKSIVEILGDFKRTKVHIAIAIDEYGGTVGIVTIEDLLEEIVGEIRDEYDREEEEIIRPLGDGKYEIDAMIDIETLNKNLDIELPESEDYESLGGLVVTELGKVADTGDQITVNDVSIKVLEVDKMRVSKVLLERETEVQE</sequence>
<comment type="subcellular location">
    <subcellularLocation>
        <location evidence="1">Membrane</location>
        <topology evidence="1">Multi-pass membrane protein</topology>
    </subcellularLocation>
</comment>
<dbReference type="InterPro" id="IPR016169">
    <property type="entry name" value="FAD-bd_PCMH_sub2"/>
</dbReference>
<evidence type="ECO:0008006" key="14">
    <source>
        <dbReference type="Google" id="ProtNLM"/>
    </source>
</evidence>
<evidence type="ECO:0000256" key="3">
    <source>
        <dbReference type="ARBA" id="ARBA00022737"/>
    </source>
</evidence>
<evidence type="ECO:0000256" key="7">
    <source>
        <dbReference type="PROSITE-ProRule" id="PRU00703"/>
    </source>
</evidence>
<evidence type="ECO:0000256" key="1">
    <source>
        <dbReference type="ARBA" id="ARBA00004141"/>
    </source>
</evidence>
<dbReference type="CDD" id="cd04590">
    <property type="entry name" value="CBS_pair_CorC_HlyC_assoc"/>
    <property type="match status" value="1"/>
</dbReference>
<dbReference type="SUPFAM" id="SSF54631">
    <property type="entry name" value="CBS-domain pair"/>
    <property type="match status" value="1"/>
</dbReference>
<dbReference type="AlphaFoldDB" id="E3H6U9"/>
<dbReference type="InterPro" id="IPR000644">
    <property type="entry name" value="CBS_dom"/>
</dbReference>
<protein>
    <recommendedName>
        <fullName evidence="14">CBS domain containing protein</fullName>
    </recommendedName>
</protein>
<feature type="transmembrane region" description="Helical" evidence="9">
    <location>
        <begin position="121"/>
        <end position="144"/>
    </location>
</feature>
<dbReference type="PROSITE" id="PS51846">
    <property type="entry name" value="CNNM"/>
    <property type="match status" value="1"/>
</dbReference>
<feature type="domain" description="CBS" evidence="10">
    <location>
        <begin position="206"/>
        <end position="266"/>
    </location>
</feature>
<keyword evidence="6 8" id="KW-0472">Membrane</keyword>
<evidence type="ECO:0000256" key="2">
    <source>
        <dbReference type="ARBA" id="ARBA00022692"/>
    </source>
</evidence>
<dbReference type="FunFam" id="3.10.580.10:FF:000002">
    <property type="entry name" value="Magnesium/cobalt efflux protein CorC"/>
    <property type="match status" value="1"/>
</dbReference>
<dbReference type="PANTHER" id="PTHR22777:SF17">
    <property type="entry name" value="UPF0053 PROTEIN SLL0260"/>
    <property type="match status" value="1"/>
</dbReference>
<dbReference type="OrthoDB" id="9798188at2"/>
<dbReference type="SMART" id="SM01091">
    <property type="entry name" value="CorC_HlyC"/>
    <property type="match status" value="1"/>
</dbReference>
<dbReference type="RefSeq" id="WP_013387138.1">
    <property type="nucleotide sequence ID" value="NC_014632.1"/>
</dbReference>
<dbReference type="InterPro" id="IPR005170">
    <property type="entry name" value="Transptr-assoc_dom"/>
</dbReference>
<keyword evidence="3" id="KW-0677">Repeat</keyword>
<feature type="transmembrane region" description="Helical" evidence="9">
    <location>
        <begin position="57"/>
        <end position="84"/>
    </location>
</feature>
<dbReference type="SUPFAM" id="SSF56176">
    <property type="entry name" value="FAD-binding/transporter-associated domain-like"/>
    <property type="match status" value="1"/>
</dbReference>
<dbReference type="KEGG" id="ipo:Ilyop_0681"/>
<dbReference type="GO" id="GO:0050660">
    <property type="term" value="F:flavin adenine dinucleotide binding"/>
    <property type="evidence" value="ECO:0007669"/>
    <property type="project" value="InterPro"/>
</dbReference>
<dbReference type="Gene3D" id="3.30.465.10">
    <property type="match status" value="1"/>
</dbReference>
<dbReference type="InterPro" id="IPR036318">
    <property type="entry name" value="FAD-bd_PCMH-like_sf"/>
</dbReference>
<keyword evidence="4 8" id="KW-1133">Transmembrane helix</keyword>
<name>E3H6U9_ILYPC</name>
<dbReference type="Pfam" id="PF03471">
    <property type="entry name" value="CorC_HlyC"/>
    <property type="match status" value="1"/>
</dbReference>
<dbReference type="Pfam" id="PF01595">
    <property type="entry name" value="CNNM"/>
    <property type="match status" value="1"/>
</dbReference>
<accession>E3H6U9</accession>
<evidence type="ECO:0000259" key="10">
    <source>
        <dbReference type="PROSITE" id="PS51371"/>
    </source>
</evidence>
<dbReference type="Proteomes" id="UP000006875">
    <property type="component" value="Chromosome"/>
</dbReference>
<evidence type="ECO:0000259" key="11">
    <source>
        <dbReference type="PROSITE" id="PS51846"/>
    </source>
</evidence>
<dbReference type="PROSITE" id="PS51371">
    <property type="entry name" value="CBS"/>
    <property type="match status" value="2"/>
</dbReference>
<feature type="domain" description="CNNM transmembrane" evidence="11">
    <location>
        <begin position="1"/>
        <end position="187"/>
    </location>
</feature>
<evidence type="ECO:0000256" key="9">
    <source>
        <dbReference type="SAM" id="Phobius"/>
    </source>
</evidence>
<feature type="transmembrane region" description="Helical" evidence="9">
    <location>
        <begin position="91"/>
        <end position="109"/>
    </location>
</feature>
<evidence type="ECO:0000256" key="5">
    <source>
        <dbReference type="ARBA" id="ARBA00023122"/>
    </source>
</evidence>
<keyword evidence="13" id="KW-1185">Reference proteome</keyword>
<evidence type="ECO:0000256" key="8">
    <source>
        <dbReference type="PROSITE-ProRule" id="PRU01193"/>
    </source>
</evidence>
<dbReference type="InterPro" id="IPR002550">
    <property type="entry name" value="CNNM"/>
</dbReference>
<dbReference type="Gene3D" id="3.10.580.10">
    <property type="entry name" value="CBS-domain"/>
    <property type="match status" value="1"/>
</dbReference>
<dbReference type="InterPro" id="IPR044751">
    <property type="entry name" value="Ion_transp-like_CBS"/>
</dbReference>
<evidence type="ECO:0000313" key="12">
    <source>
        <dbReference type="EMBL" id="ADO82468.1"/>
    </source>
</evidence>
<reference evidence="12 13" key="1">
    <citation type="journal article" date="2010" name="Stand. Genomic Sci.">
        <title>Complete genome sequence of Ilyobacter polytropus type strain (CuHbu1).</title>
        <authorList>
            <person name="Sikorski J."/>
            <person name="Chertkov O."/>
            <person name="Lapidus A."/>
            <person name="Nolan M."/>
            <person name="Lucas S."/>
            <person name="Del Rio T.G."/>
            <person name="Tice H."/>
            <person name="Cheng J.F."/>
            <person name="Tapia R."/>
            <person name="Han C."/>
            <person name="Goodwin L."/>
            <person name="Pitluck S."/>
            <person name="Liolios K."/>
            <person name="Ivanova N."/>
            <person name="Mavromatis K."/>
            <person name="Mikhailova N."/>
            <person name="Pati A."/>
            <person name="Chen A."/>
            <person name="Palaniappan K."/>
            <person name="Land M."/>
            <person name="Hauser L."/>
            <person name="Chang Y.J."/>
            <person name="Jeffries C.D."/>
            <person name="Brambilla E."/>
            <person name="Yasawong M."/>
            <person name="Rohde M."/>
            <person name="Pukall R."/>
            <person name="Spring S."/>
            <person name="Goker M."/>
            <person name="Woyke T."/>
            <person name="Bristow J."/>
            <person name="Eisen J.A."/>
            <person name="Markowitz V."/>
            <person name="Hugenholtz P."/>
            <person name="Kyrpides N.C."/>
            <person name="Klenk H.P."/>
        </authorList>
    </citation>
    <scope>NUCLEOTIDE SEQUENCE [LARGE SCALE GENOMIC DNA]</scope>
    <source>
        <strain evidence="13">ATCC 51220 / DSM 2926 / LMG 16218 / CuHBu1</strain>
    </source>
</reference>